<evidence type="ECO:0000256" key="1">
    <source>
        <dbReference type="SAM" id="Phobius"/>
    </source>
</evidence>
<proteinExistence type="predicted"/>
<dbReference type="RefSeq" id="WP_205871732.1">
    <property type="nucleotide sequence ID" value="NZ_CP070872.1"/>
</dbReference>
<feature type="transmembrane region" description="Helical" evidence="1">
    <location>
        <begin position="227"/>
        <end position="248"/>
    </location>
</feature>
<dbReference type="AlphaFoldDB" id="A0AA45KFB6"/>
<feature type="transmembrane region" description="Helical" evidence="1">
    <location>
        <begin position="288"/>
        <end position="308"/>
    </location>
</feature>
<keyword evidence="1" id="KW-0812">Transmembrane</keyword>
<reference evidence="2 3" key="1">
    <citation type="submission" date="2021-02" db="EMBL/GenBank/DDBJ databases">
        <title>Complete genome sequence of Lactococcus lactis strain K_LL004.</title>
        <authorList>
            <person name="Kim H.B."/>
        </authorList>
    </citation>
    <scope>NUCLEOTIDE SEQUENCE [LARGE SCALE GENOMIC DNA]</scope>
    <source>
        <strain evidence="2 3">K_LL004</strain>
    </source>
</reference>
<evidence type="ECO:0000313" key="3">
    <source>
        <dbReference type="Proteomes" id="UP000663608"/>
    </source>
</evidence>
<sequence>MAQTITEFELLKLILKSFDINSEQYINKTLQLTYVNLSTNVKSIDRVDNIASIIYGFSEDEFINIQRFFGLLEDDKEDYFSGFIEEIKNKEIVTPQGEKLNEAFSKKFSEHIRLCCFQRNFMMAVSKNAEEIAMSTLELADTAKDAYDTVGQAVKKAERSANSAKNISTEAKKIAVEAEKVKGKIYSEFIAILGIFTAISFMSMGSLQVLGDLFKDVKNPTSSSLGYAMIIGGIYISIMYVFIIIMFVGMKKVIGNGDKYNFSTGVCALVLITVCTLIGIGLFMVNCLIPGLMFITVCIVGLIVAFLATQSITTETE</sequence>
<protein>
    <submittedName>
        <fullName evidence="2">Uncharacterized protein</fullName>
    </submittedName>
</protein>
<accession>A0AA45KFB6</accession>
<name>A0AA45KFB6_9LACT</name>
<feature type="transmembrane region" description="Helical" evidence="1">
    <location>
        <begin position="189"/>
        <end position="207"/>
    </location>
</feature>
<organism evidence="2 3">
    <name type="scientific">Lactococcus taiwanensis</name>
    <dbReference type="NCBI Taxonomy" id="1151742"/>
    <lineage>
        <taxon>Bacteria</taxon>
        <taxon>Bacillati</taxon>
        <taxon>Bacillota</taxon>
        <taxon>Bacilli</taxon>
        <taxon>Lactobacillales</taxon>
        <taxon>Streptococcaceae</taxon>
        <taxon>Lactococcus</taxon>
    </lineage>
</organism>
<keyword evidence="1" id="KW-0472">Membrane</keyword>
<dbReference type="Proteomes" id="UP000663608">
    <property type="component" value="Chromosome"/>
</dbReference>
<evidence type="ECO:0000313" key="2">
    <source>
        <dbReference type="EMBL" id="QSE76298.1"/>
    </source>
</evidence>
<gene>
    <name evidence="2" type="ORF">JW886_07455</name>
</gene>
<keyword evidence="1" id="KW-1133">Transmembrane helix</keyword>
<dbReference type="EMBL" id="CP070872">
    <property type="protein sequence ID" value="QSE76298.1"/>
    <property type="molecule type" value="Genomic_DNA"/>
</dbReference>
<feature type="transmembrane region" description="Helical" evidence="1">
    <location>
        <begin position="260"/>
        <end position="282"/>
    </location>
</feature>
<dbReference type="KEGG" id="lti:JW886_07455"/>
<keyword evidence="3" id="KW-1185">Reference proteome</keyword>